<reference evidence="2" key="1">
    <citation type="submission" date="2023-08" db="EMBL/GenBank/DDBJ databases">
        <authorList>
            <person name="Audoor S."/>
            <person name="Bilcke G."/>
        </authorList>
    </citation>
    <scope>NUCLEOTIDE SEQUENCE</scope>
</reference>
<proteinExistence type="predicted"/>
<dbReference type="AlphaFoldDB" id="A0AAD2CK91"/>
<evidence type="ECO:0000256" key="1">
    <source>
        <dbReference type="SAM" id="SignalP"/>
    </source>
</evidence>
<keyword evidence="3" id="KW-1185">Reference proteome</keyword>
<keyword evidence="1" id="KW-0732">Signal</keyword>
<name>A0AAD2CK91_9STRA</name>
<feature type="signal peptide" evidence="1">
    <location>
        <begin position="1"/>
        <end position="19"/>
    </location>
</feature>
<dbReference type="EMBL" id="CAKOGP040000335">
    <property type="protein sequence ID" value="CAJ1934526.1"/>
    <property type="molecule type" value="Genomic_DNA"/>
</dbReference>
<evidence type="ECO:0000313" key="3">
    <source>
        <dbReference type="Proteomes" id="UP001295423"/>
    </source>
</evidence>
<gene>
    <name evidence="2" type="ORF">CYCCA115_LOCUS3866</name>
</gene>
<evidence type="ECO:0008006" key="4">
    <source>
        <dbReference type="Google" id="ProtNLM"/>
    </source>
</evidence>
<evidence type="ECO:0000313" key="2">
    <source>
        <dbReference type="EMBL" id="CAJ1934526.1"/>
    </source>
</evidence>
<sequence>MKLLLSLALTLVAANPAAAQCDYDFCAGNIQYPTAVAFNDATLGDVSCDSLPLGISAGLLTDEQCTNLPQIELICCPPDGPFPCGNTTIEFCPDGIPDPNLIINPEDPPEDQGPCSFVVVGLSAGVLDAEECSDILALQSICCPSANVTMPPNITMVPNSTEAPVATEPPTEEETAGGCFLCGSDVPYANDKTWIGESVCNQLSNLVDGLSSGEFCDSLLTDDQLNFQSFCECEGAVAPDFCTLCPAGQEIMSSRAVPGFDGGVTCGEGASYVTHILDASLCGNFATPEVVSACCVDPEGAVESSGGMSVTISGFASALLVALTFSS</sequence>
<dbReference type="Proteomes" id="UP001295423">
    <property type="component" value="Unassembled WGS sequence"/>
</dbReference>
<protein>
    <recommendedName>
        <fullName evidence="4">Subtilisin</fullName>
    </recommendedName>
</protein>
<organism evidence="2 3">
    <name type="scientific">Cylindrotheca closterium</name>
    <dbReference type="NCBI Taxonomy" id="2856"/>
    <lineage>
        <taxon>Eukaryota</taxon>
        <taxon>Sar</taxon>
        <taxon>Stramenopiles</taxon>
        <taxon>Ochrophyta</taxon>
        <taxon>Bacillariophyta</taxon>
        <taxon>Bacillariophyceae</taxon>
        <taxon>Bacillariophycidae</taxon>
        <taxon>Bacillariales</taxon>
        <taxon>Bacillariaceae</taxon>
        <taxon>Cylindrotheca</taxon>
    </lineage>
</organism>
<comment type="caution">
    <text evidence="2">The sequence shown here is derived from an EMBL/GenBank/DDBJ whole genome shotgun (WGS) entry which is preliminary data.</text>
</comment>
<accession>A0AAD2CK91</accession>
<feature type="chain" id="PRO_5042240385" description="Subtilisin" evidence="1">
    <location>
        <begin position="20"/>
        <end position="327"/>
    </location>
</feature>